<dbReference type="Proteomes" id="UP001187531">
    <property type="component" value="Unassembled WGS sequence"/>
</dbReference>
<dbReference type="PROSITE" id="PS51450">
    <property type="entry name" value="LRR"/>
    <property type="match status" value="1"/>
</dbReference>
<evidence type="ECO:0000259" key="7">
    <source>
        <dbReference type="PROSITE" id="PS50835"/>
    </source>
</evidence>
<evidence type="ECO:0000256" key="4">
    <source>
        <dbReference type="ARBA" id="ARBA00023157"/>
    </source>
</evidence>
<dbReference type="InterPro" id="IPR003599">
    <property type="entry name" value="Ig_sub"/>
</dbReference>
<evidence type="ECO:0000313" key="9">
    <source>
        <dbReference type="EMBL" id="KAK2710142.1"/>
    </source>
</evidence>
<dbReference type="SMART" id="SM00369">
    <property type="entry name" value="LRR_TYP"/>
    <property type="match status" value="6"/>
</dbReference>
<evidence type="ECO:0000313" key="10">
    <source>
        <dbReference type="Proteomes" id="UP001187531"/>
    </source>
</evidence>
<comment type="caution">
    <text evidence="9">The sequence shown here is derived from an EMBL/GenBank/DDBJ whole genome shotgun (WGS) entry which is preliminary data.</text>
</comment>
<dbReference type="InterPro" id="IPR007110">
    <property type="entry name" value="Ig-like_dom"/>
</dbReference>
<keyword evidence="4" id="KW-1015">Disulfide bond</keyword>
<feature type="domain" description="Ig-like" evidence="7">
    <location>
        <begin position="398"/>
        <end position="491"/>
    </location>
</feature>
<feature type="signal peptide" evidence="6">
    <location>
        <begin position="1"/>
        <end position="27"/>
    </location>
</feature>
<dbReference type="InterPro" id="IPR013783">
    <property type="entry name" value="Ig-like_fold"/>
</dbReference>
<evidence type="ECO:0000256" key="5">
    <source>
        <dbReference type="SAM" id="Phobius"/>
    </source>
</evidence>
<dbReference type="EMBL" id="JAVRJZ010000017">
    <property type="protein sequence ID" value="KAK2710141.1"/>
    <property type="molecule type" value="Genomic_DNA"/>
</dbReference>
<evidence type="ECO:0000259" key="8">
    <source>
        <dbReference type="PROSITE" id="PS50853"/>
    </source>
</evidence>
<dbReference type="Pfam" id="PF13855">
    <property type="entry name" value="LRR_8"/>
    <property type="match status" value="3"/>
</dbReference>
<evidence type="ECO:0000256" key="1">
    <source>
        <dbReference type="ARBA" id="ARBA00022614"/>
    </source>
</evidence>
<feature type="transmembrane region" description="Helical" evidence="5">
    <location>
        <begin position="605"/>
        <end position="629"/>
    </location>
</feature>
<dbReference type="InterPro" id="IPR032675">
    <property type="entry name" value="LRR_dom_sf"/>
</dbReference>
<name>A0AA88KZ34_ARTSF</name>
<gene>
    <name evidence="9" type="ORF">QYM36_013719</name>
</gene>
<keyword evidence="5" id="KW-0812">Transmembrane</keyword>
<dbReference type="Gene3D" id="2.60.40.10">
    <property type="entry name" value="Immunoglobulins"/>
    <property type="match status" value="2"/>
</dbReference>
<feature type="domain" description="Fibronectin type-III" evidence="8">
    <location>
        <begin position="495"/>
        <end position="595"/>
    </location>
</feature>
<evidence type="ECO:0000256" key="3">
    <source>
        <dbReference type="ARBA" id="ARBA00022737"/>
    </source>
</evidence>
<keyword evidence="10" id="KW-1185">Reference proteome</keyword>
<dbReference type="PANTHER" id="PTHR45712:SF22">
    <property type="entry name" value="INSULIN-LIKE GROWTH FACTOR-BINDING PROTEIN COMPLEX ACID LABILE SUBUNIT"/>
    <property type="match status" value="1"/>
</dbReference>
<dbReference type="PRINTS" id="PR00019">
    <property type="entry name" value="LEURICHRPT"/>
</dbReference>
<dbReference type="InterPro" id="IPR001611">
    <property type="entry name" value="Leu-rich_rpt"/>
</dbReference>
<dbReference type="SMART" id="SM00409">
    <property type="entry name" value="IG"/>
    <property type="match status" value="1"/>
</dbReference>
<keyword evidence="1" id="KW-0433">Leucine-rich repeat</keyword>
<organism evidence="9 10">
    <name type="scientific">Artemia franciscana</name>
    <name type="common">Brine shrimp</name>
    <name type="synonym">Artemia sanfranciscana</name>
    <dbReference type="NCBI Taxonomy" id="6661"/>
    <lineage>
        <taxon>Eukaryota</taxon>
        <taxon>Metazoa</taxon>
        <taxon>Ecdysozoa</taxon>
        <taxon>Arthropoda</taxon>
        <taxon>Crustacea</taxon>
        <taxon>Branchiopoda</taxon>
        <taxon>Anostraca</taxon>
        <taxon>Artemiidae</taxon>
        <taxon>Artemia</taxon>
    </lineage>
</organism>
<proteinExistence type="predicted"/>
<accession>A0AA88KZ34</accession>
<dbReference type="SUPFAM" id="SSF49265">
    <property type="entry name" value="Fibronectin type III"/>
    <property type="match status" value="1"/>
</dbReference>
<keyword evidence="2 6" id="KW-0732">Signal</keyword>
<dbReference type="PROSITE" id="PS50853">
    <property type="entry name" value="FN3"/>
    <property type="match status" value="1"/>
</dbReference>
<dbReference type="SUPFAM" id="SSF52058">
    <property type="entry name" value="L domain-like"/>
    <property type="match status" value="1"/>
</dbReference>
<dbReference type="PROSITE" id="PS50835">
    <property type="entry name" value="IG_LIKE"/>
    <property type="match status" value="1"/>
</dbReference>
<dbReference type="InterPro" id="IPR036179">
    <property type="entry name" value="Ig-like_dom_sf"/>
</dbReference>
<reference evidence="9" key="1">
    <citation type="submission" date="2023-07" db="EMBL/GenBank/DDBJ databases">
        <title>Chromosome-level genome assembly of Artemia franciscana.</title>
        <authorList>
            <person name="Jo E."/>
        </authorList>
    </citation>
    <scope>NUCLEOTIDE SEQUENCE</scope>
    <source>
        <tissue evidence="9">Whole body</tissue>
    </source>
</reference>
<dbReference type="CDD" id="cd00063">
    <property type="entry name" value="FN3"/>
    <property type="match status" value="1"/>
</dbReference>
<keyword evidence="3" id="KW-0677">Repeat</keyword>
<dbReference type="InterPro" id="IPR036116">
    <property type="entry name" value="FN3_sf"/>
</dbReference>
<evidence type="ECO:0000256" key="6">
    <source>
        <dbReference type="SAM" id="SignalP"/>
    </source>
</evidence>
<dbReference type="EMBL" id="JAVRJZ010000017">
    <property type="protein sequence ID" value="KAK2710142.1"/>
    <property type="molecule type" value="Genomic_DNA"/>
</dbReference>
<dbReference type="Pfam" id="PF00041">
    <property type="entry name" value="fn3"/>
    <property type="match status" value="1"/>
</dbReference>
<protein>
    <submittedName>
        <fullName evidence="9">Uncharacterized protein</fullName>
    </submittedName>
</protein>
<dbReference type="InterPro" id="IPR003961">
    <property type="entry name" value="FN3_dom"/>
</dbReference>
<keyword evidence="5" id="KW-1133">Transmembrane helix</keyword>
<evidence type="ECO:0000256" key="2">
    <source>
        <dbReference type="ARBA" id="ARBA00022729"/>
    </source>
</evidence>
<dbReference type="InterPro" id="IPR050333">
    <property type="entry name" value="SLRP"/>
</dbReference>
<feature type="chain" id="PRO_5041891736" evidence="6">
    <location>
        <begin position="28"/>
        <end position="691"/>
    </location>
</feature>
<dbReference type="Gene3D" id="3.80.10.10">
    <property type="entry name" value="Ribonuclease Inhibitor"/>
    <property type="match status" value="2"/>
</dbReference>
<dbReference type="SUPFAM" id="SSF48726">
    <property type="entry name" value="Immunoglobulin"/>
    <property type="match status" value="1"/>
</dbReference>
<dbReference type="InterPro" id="IPR003591">
    <property type="entry name" value="Leu-rich_rpt_typical-subtyp"/>
</dbReference>
<keyword evidence="5" id="KW-0472">Membrane</keyword>
<dbReference type="AlphaFoldDB" id="A0AA88KZ34"/>
<sequence length="691" mass="77380">MKPEYRFSDALVSAQLIFIFIFQTTEGCYRDCTCQVEGSTLSLECSRYAPPSVLSMITTKYTDVTLFNVDIRTLDFGLLHQINHLTNFTMRKSSLSKFKGTGRKFLSLESLDLSDNQISILEDHAFRDFPKLIVLILSGNKIHSVSAVALSLKHLQALDLSRNNIRLLHTFALSGMPHLKWVNVSENVMTNIPNGLFGALHTIETVDFSANKITKVADKAIEGINITRVLNLKKNYLKVFPTKAMQHAYFINELIIDENEIVTLEPHSVSKMPLRILEMKNMPTLKSMKQECFSNVPILTGIRVSGCSDFKNIHHKAFLNLSSLVALDLSNNALEIFPQNLVLSIPSLADIDISGNNFICHCSMYWTLSSKLITERITCSENETLVSFSSTNHTDCPPLVIPWSDKVSIVPIGNDITLSCEGISSHPSGVRIVWKGPMGQSVNECARARVPSSPCNEGNELAIHFASEKNNGIYTCYASDENNRTNSYSFSLRVQQGAVKLYATKIASNSISVSWNPPHFSSKFENGFIIEIVDVYSGLSIRNRSFERSYNSHFCKLNGLAANKLYKVNLVVYEEEEYQVLSSINVRTLNNTQDDGIQGIRNGQLLFIIASGFLAIAMIITAGCFARIFRVHIKRKSEALRESKSVNSNIYLVQDDKLISNVLQSQSFEKLCDQHYTEIDISDEETSPLVI</sequence>
<dbReference type="PANTHER" id="PTHR45712">
    <property type="entry name" value="AGAP008170-PA"/>
    <property type="match status" value="1"/>
</dbReference>